<evidence type="ECO:0000313" key="13">
    <source>
        <dbReference type="EMBL" id="ARQ06287.1"/>
    </source>
</evidence>
<name>A0A1W7A9I5_9STAP</name>
<evidence type="ECO:0000256" key="8">
    <source>
        <dbReference type="ARBA" id="ARBA00023065"/>
    </source>
</evidence>
<gene>
    <name evidence="13" type="primary">corA_2</name>
    <name evidence="12" type="synonym">corA</name>
    <name evidence="13" type="ORF">MCCS_06370</name>
</gene>
<evidence type="ECO:0000313" key="14">
    <source>
        <dbReference type="Proteomes" id="UP000194154"/>
    </source>
</evidence>
<keyword evidence="3 12" id="KW-0813">Transport</keyword>
<evidence type="ECO:0000256" key="10">
    <source>
        <dbReference type="ARBA" id="ARBA00034269"/>
    </source>
</evidence>
<dbReference type="GO" id="GO:0005886">
    <property type="term" value="C:plasma membrane"/>
    <property type="evidence" value="ECO:0007669"/>
    <property type="project" value="UniProtKB-SubCell"/>
</dbReference>
<dbReference type="InterPro" id="IPR045863">
    <property type="entry name" value="CorA_TM1_TM2"/>
</dbReference>
<dbReference type="AlphaFoldDB" id="A0A1W7A9I5"/>
<evidence type="ECO:0000256" key="11">
    <source>
        <dbReference type="ARBA" id="ARBA00045497"/>
    </source>
</evidence>
<dbReference type="PANTHER" id="PTHR46494">
    <property type="entry name" value="CORA FAMILY METAL ION TRANSPORTER (EUROFUNG)"/>
    <property type="match status" value="1"/>
</dbReference>
<dbReference type="STRING" id="1855823.MCCS_06370"/>
<evidence type="ECO:0000256" key="5">
    <source>
        <dbReference type="ARBA" id="ARBA00022692"/>
    </source>
</evidence>
<dbReference type="PANTHER" id="PTHR46494:SF1">
    <property type="entry name" value="CORA FAMILY METAL ION TRANSPORTER (EUROFUNG)"/>
    <property type="match status" value="1"/>
</dbReference>
<dbReference type="FunFam" id="1.20.58.340:FF:000004">
    <property type="entry name" value="Magnesium transport protein CorA"/>
    <property type="match status" value="1"/>
</dbReference>
<dbReference type="Pfam" id="PF01544">
    <property type="entry name" value="CorA"/>
    <property type="match status" value="1"/>
</dbReference>
<keyword evidence="8 12" id="KW-0406">Ion transport</keyword>
<comment type="catalytic activity">
    <reaction evidence="10">
        <text>Mg(2+)(in) = Mg(2+)(out)</text>
        <dbReference type="Rhea" id="RHEA:29827"/>
        <dbReference type="ChEBI" id="CHEBI:18420"/>
    </reaction>
</comment>
<proteinExistence type="inferred from homology"/>
<evidence type="ECO:0000256" key="1">
    <source>
        <dbReference type="ARBA" id="ARBA00004651"/>
    </source>
</evidence>
<dbReference type="KEGG" id="mcak:MCCS_06370"/>
<keyword evidence="14" id="KW-1185">Reference proteome</keyword>
<dbReference type="CDD" id="cd12831">
    <property type="entry name" value="TmCorA-like_u2"/>
    <property type="match status" value="1"/>
</dbReference>
<protein>
    <recommendedName>
        <fullName evidence="12">Magnesium transport protein CorA</fullName>
    </recommendedName>
</protein>
<evidence type="ECO:0000256" key="2">
    <source>
        <dbReference type="ARBA" id="ARBA00009765"/>
    </source>
</evidence>
<dbReference type="GO" id="GO:0000287">
    <property type="term" value="F:magnesium ion binding"/>
    <property type="evidence" value="ECO:0007669"/>
    <property type="project" value="TreeGrafter"/>
</dbReference>
<feature type="transmembrane region" description="Helical" evidence="12">
    <location>
        <begin position="289"/>
        <end position="309"/>
    </location>
</feature>
<dbReference type="Gene3D" id="3.30.460.20">
    <property type="entry name" value="CorA soluble domain-like"/>
    <property type="match status" value="1"/>
</dbReference>
<evidence type="ECO:0000256" key="4">
    <source>
        <dbReference type="ARBA" id="ARBA00022475"/>
    </source>
</evidence>
<evidence type="ECO:0000256" key="3">
    <source>
        <dbReference type="ARBA" id="ARBA00022448"/>
    </source>
</evidence>
<evidence type="ECO:0000256" key="7">
    <source>
        <dbReference type="ARBA" id="ARBA00022989"/>
    </source>
</evidence>
<organism evidence="13 14">
    <name type="scientific">Macrococcoides canis</name>
    <dbReference type="NCBI Taxonomy" id="1855823"/>
    <lineage>
        <taxon>Bacteria</taxon>
        <taxon>Bacillati</taxon>
        <taxon>Bacillota</taxon>
        <taxon>Bacilli</taxon>
        <taxon>Bacillales</taxon>
        <taxon>Staphylococcaceae</taxon>
        <taxon>Macrococcoides</taxon>
    </lineage>
</organism>
<dbReference type="InterPro" id="IPR002523">
    <property type="entry name" value="MgTranspt_CorA/ZnTranspt_ZntB"/>
</dbReference>
<comment type="subcellular location">
    <subcellularLocation>
        <location evidence="1">Cell membrane</location>
        <topology evidence="1">Multi-pass membrane protein</topology>
    </subcellularLocation>
    <subcellularLocation>
        <location evidence="12">Membrane</location>
        <topology evidence="12">Multi-pass membrane protein</topology>
    </subcellularLocation>
</comment>
<dbReference type="GeneID" id="35294774"/>
<keyword evidence="9 12" id="KW-0472">Membrane</keyword>
<keyword evidence="4 12" id="KW-1003">Cell membrane</keyword>
<dbReference type="Proteomes" id="UP000194154">
    <property type="component" value="Chromosome"/>
</dbReference>
<keyword evidence="6 12" id="KW-0460">Magnesium</keyword>
<comment type="function">
    <text evidence="11">Mediates influx of magnesium ions. Alternates between open and closed states. Activated by low cytoplasmic Mg(2+) levels. Inactive when cytoplasmic Mg(2+) levels are high.</text>
</comment>
<feature type="transmembrane region" description="Helical" evidence="12">
    <location>
        <begin position="258"/>
        <end position="277"/>
    </location>
</feature>
<dbReference type="OrthoDB" id="9803416at2"/>
<dbReference type="InterPro" id="IPR004488">
    <property type="entry name" value="Mg/Co-transport_prot_CorA"/>
</dbReference>
<evidence type="ECO:0000256" key="6">
    <source>
        <dbReference type="ARBA" id="ARBA00022842"/>
    </source>
</evidence>
<reference evidence="13 14" key="1">
    <citation type="journal article" date="2017" name="Int. J. Syst. Evol. Microbiol.">
        <title>Macrococcus canis sp. nov., a skin bacterium associated with infections in dogs.</title>
        <authorList>
            <person name="Gobeli Brawand S."/>
            <person name="Cotting K."/>
            <person name="Gomez-Sanz E."/>
            <person name="Collaud A."/>
            <person name="Thomann A."/>
            <person name="Brodard I."/>
            <person name="Rodriguez-Campos S."/>
            <person name="Strauss C."/>
            <person name="Perreten V."/>
        </authorList>
    </citation>
    <scope>NUCLEOTIDE SEQUENCE [LARGE SCALE GENOMIC DNA]</scope>
    <source>
        <strain evidence="13 14">KM45013</strain>
    </source>
</reference>
<dbReference type="RefSeq" id="WP_086041963.1">
    <property type="nucleotide sequence ID" value="NZ_CBCRZA010000001.1"/>
</dbReference>
<dbReference type="NCBIfam" id="TIGR00383">
    <property type="entry name" value="corA"/>
    <property type="match status" value="1"/>
</dbReference>
<dbReference type="EMBL" id="CP021059">
    <property type="protein sequence ID" value="ARQ06287.1"/>
    <property type="molecule type" value="Genomic_DNA"/>
</dbReference>
<keyword evidence="7 12" id="KW-1133">Transmembrane helix</keyword>
<sequence>MIRTLYIDERNGVNICSHPIDIDTDAKFMWVDMSVPTVEENLLLSQFFHFHPLSIEDAISVKQRPKHKEYDDYLFFVFHAIDLTTMKPEEIDIFINDRMIVTYHKESSEEVDKVWQYMLNKRINEKVTTREIMYKILDAIVDNYFPFVYDLEEKVFSFEDRHSVNLSTEELIDETFDLREDLLLIRRTVLPMKDLVYRLLEGRILLLSKKQKIFLHHINDHLIKQVEMIESSREMTADIRDNYISLNSFKMNNIMKILTIYSVIFMPLTLIAGIYGMNFDVMPELHFKYGYLMVWIVMIVITLGMIGYFRKKHWF</sequence>
<evidence type="ECO:0000256" key="12">
    <source>
        <dbReference type="RuleBase" id="RU362010"/>
    </source>
</evidence>
<dbReference type="GO" id="GO:0015095">
    <property type="term" value="F:magnesium ion transmembrane transporter activity"/>
    <property type="evidence" value="ECO:0007669"/>
    <property type="project" value="UniProtKB-UniRule"/>
</dbReference>
<dbReference type="SUPFAM" id="SSF143865">
    <property type="entry name" value="CorA soluble domain-like"/>
    <property type="match status" value="1"/>
</dbReference>
<dbReference type="InterPro" id="IPR045861">
    <property type="entry name" value="CorA_cytoplasmic_dom"/>
</dbReference>
<keyword evidence="5 12" id="KW-0812">Transmembrane</keyword>
<dbReference type="SUPFAM" id="SSF144083">
    <property type="entry name" value="Magnesium transport protein CorA, transmembrane region"/>
    <property type="match status" value="1"/>
</dbReference>
<evidence type="ECO:0000256" key="9">
    <source>
        <dbReference type="ARBA" id="ARBA00023136"/>
    </source>
</evidence>
<dbReference type="Gene3D" id="1.20.58.340">
    <property type="entry name" value="Magnesium transport protein CorA, transmembrane region"/>
    <property type="match status" value="2"/>
</dbReference>
<dbReference type="GO" id="GO:0015087">
    <property type="term" value="F:cobalt ion transmembrane transporter activity"/>
    <property type="evidence" value="ECO:0007669"/>
    <property type="project" value="UniProtKB-UniRule"/>
</dbReference>
<accession>A0A1W7A9I5</accession>
<dbReference type="GO" id="GO:0050897">
    <property type="term" value="F:cobalt ion binding"/>
    <property type="evidence" value="ECO:0007669"/>
    <property type="project" value="TreeGrafter"/>
</dbReference>
<comment type="similarity">
    <text evidence="2 12">Belongs to the CorA metal ion transporter (MIT) (TC 1.A.35) family.</text>
</comment>